<feature type="compositionally biased region" description="Low complexity" evidence="1">
    <location>
        <begin position="41"/>
        <end position="64"/>
    </location>
</feature>
<sequence length="87" mass="9432">MSHPQSSDRSSSWSTNISRADHQAEQQFTENGHAHLDQAESKLVVSPMPSSPVSPVLSLRKPPSIRTATPVSDLGGEELKEANEPWG</sequence>
<evidence type="ECO:0000313" key="2">
    <source>
        <dbReference type="EMBL" id="KAF2670592.1"/>
    </source>
</evidence>
<feature type="compositionally biased region" description="Basic and acidic residues" evidence="1">
    <location>
        <begin position="77"/>
        <end position="87"/>
    </location>
</feature>
<organism evidence="2 3">
    <name type="scientific">Microthyrium microscopicum</name>
    <dbReference type="NCBI Taxonomy" id="703497"/>
    <lineage>
        <taxon>Eukaryota</taxon>
        <taxon>Fungi</taxon>
        <taxon>Dikarya</taxon>
        <taxon>Ascomycota</taxon>
        <taxon>Pezizomycotina</taxon>
        <taxon>Dothideomycetes</taxon>
        <taxon>Dothideomycetes incertae sedis</taxon>
        <taxon>Microthyriales</taxon>
        <taxon>Microthyriaceae</taxon>
        <taxon>Microthyrium</taxon>
    </lineage>
</organism>
<name>A0A6A6UEJ7_9PEZI</name>
<protein>
    <submittedName>
        <fullName evidence="2">Uncharacterized protein</fullName>
    </submittedName>
</protein>
<proteinExistence type="predicted"/>
<dbReference type="EMBL" id="MU004234">
    <property type="protein sequence ID" value="KAF2670592.1"/>
    <property type="molecule type" value="Genomic_DNA"/>
</dbReference>
<evidence type="ECO:0000313" key="3">
    <source>
        <dbReference type="Proteomes" id="UP000799302"/>
    </source>
</evidence>
<evidence type="ECO:0000256" key="1">
    <source>
        <dbReference type="SAM" id="MobiDB-lite"/>
    </source>
</evidence>
<gene>
    <name evidence="2" type="ORF">BT63DRAFT_424522</name>
</gene>
<feature type="region of interest" description="Disordered" evidence="1">
    <location>
        <begin position="1"/>
        <end position="87"/>
    </location>
</feature>
<reference evidence="2" key="1">
    <citation type="journal article" date="2020" name="Stud. Mycol.">
        <title>101 Dothideomycetes genomes: a test case for predicting lifestyles and emergence of pathogens.</title>
        <authorList>
            <person name="Haridas S."/>
            <person name="Albert R."/>
            <person name="Binder M."/>
            <person name="Bloem J."/>
            <person name="Labutti K."/>
            <person name="Salamov A."/>
            <person name="Andreopoulos B."/>
            <person name="Baker S."/>
            <person name="Barry K."/>
            <person name="Bills G."/>
            <person name="Bluhm B."/>
            <person name="Cannon C."/>
            <person name="Castanera R."/>
            <person name="Culley D."/>
            <person name="Daum C."/>
            <person name="Ezra D."/>
            <person name="Gonzalez J."/>
            <person name="Henrissat B."/>
            <person name="Kuo A."/>
            <person name="Liang C."/>
            <person name="Lipzen A."/>
            <person name="Lutzoni F."/>
            <person name="Magnuson J."/>
            <person name="Mondo S."/>
            <person name="Nolan M."/>
            <person name="Ohm R."/>
            <person name="Pangilinan J."/>
            <person name="Park H.-J."/>
            <person name="Ramirez L."/>
            <person name="Alfaro M."/>
            <person name="Sun H."/>
            <person name="Tritt A."/>
            <person name="Yoshinaga Y."/>
            <person name="Zwiers L.-H."/>
            <person name="Turgeon B."/>
            <person name="Goodwin S."/>
            <person name="Spatafora J."/>
            <person name="Crous P."/>
            <person name="Grigoriev I."/>
        </authorList>
    </citation>
    <scope>NUCLEOTIDE SEQUENCE</scope>
    <source>
        <strain evidence="2">CBS 115976</strain>
    </source>
</reference>
<feature type="compositionally biased region" description="Polar residues" evidence="1">
    <location>
        <begin position="1"/>
        <end position="18"/>
    </location>
</feature>
<dbReference type="Proteomes" id="UP000799302">
    <property type="component" value="Unassembled WGS sequence"/>
</dbReference>
<keyword evidence="3" id="KW-1185">Reference proteome</keyword>
<dbReference type="AlphaFoldDB" id="A0A6A6UEJ7"/>
<accession>A0A6A6UEJ7</accession>